<dbReference type="GO" id="GO:0019139">
    <property type="term" value="F:cytokinin dehydrogenase activity"/>
    <property type="evidence" value="ECO:0007669"/>
    <property type="project" value="InterPro"/>
</dbReference>
<evidence type="ECO:0000256" key="3">
    <source>
        <dbReference type="ARBA" id="ARBA00022630"/>
    </source>
</evidence>
<keyword evidence="4" id="KW-0274">FAD</keyword>
<dbReference type="InterPro" id="IPR016169">
    <property type="entry name" value="FAD-bd_PCMH_sub2"/>
</dbReference>
<keyword evidence="3" id="KW-0285">Flavoprotein</keyword>
<comment type="caution">
    <text evidence="7">The sequence shown here is derived from an EMBL/GenBank/DDBJ whole genome shotgun (WGS) entry which is preliminary data.</text>
</comment>
<dbReference type="InterPro" id="IPR006311">
    <property type="entry name" value="TAT_signal"/>
</dbReference>
<dbReference type="GO" id="GO:0071949">
    <property type="term" value="F:FAD binding"/>
    <property type="evidence" value="ECO:0007669"/>
    <property type="project" value="InterPro"/>
</dbReference>
<dbReference type="Proteomes" id="UP000239322">
    <property type="component" value="Unassembled WGS sequence"/>
</dbReference>
<dbReference type="Gene3D" id="3.30.43.10">
    <property type="entry name" value="Uridine Diphospho-n-acetylenolpyruvylglucosamine Reductase, domain 2"/>
    <property type="match status" value="2"/>
</dbReference>
<feature type="domain" description="FAD-binding PCMH-type" evidence="6">
    <location>
        <begin position="68"/>
        <end position="246"/>
    </location>
</feature>
<dbReference type="InterPro" id="IPR050432">
    <property type="entry name" value="FAD-linked_Oxidoreductases_BP"/>
</dbReference>
<evidence type="ECO:0000313" key="7">
    <source>
        <dbReference type="EMBL" id="PRH79448.1"/>
    </source>
</evidence>
<organism evidence="7 8">
    <name type="scientific">Streptomyces solincola</name>
    <dbReference type="NCBI Taxonomy" id="2100817"/>
    <lineage>
        <taxon>Bacteria</taxon>
        <taxon>Bacillati</taxon>
        <taxon>Actinomycetota</taxon>
        <taxon>Actinomycetes</taxon>
        <taxon>Kitasatosporales</taxon>
        <taxon>Streptomycetaceae</taxon>
        <taxon>Streptomyces</taxon>
    </lineage>
</organism>
<comment type="similarity">
    <text evidence="2">Belongs to the oxygen-dependent FAD-linked oxidoreductase family.</text>
</comment>
<evidence type="ECO:0000313" key="8">
    <source>
        <dbReference type="Proteomes" id="UP000239322"/>
    </source>
</evidence>
<dbReference type="InterPro" id="IPR015345">
    <property type="entry name" value="Cytokinin_DH_FAD/cytokin-bd"/>
</dbReference>
<dbReference type="PANTHER" id="PTHR13878">
    <property type="entry name" value="GULONOLACTONE OXIDASE"/>
    <property type="match status" value="1"/>
</dbReference>
<dbReference type="InterPro" id="IPR016167">
    <property type="entry name" value="FAD-bd_PCMH_sub1"/>
</dbReference>
<reference evidence="7 8" key="1">
    <citation type="submission" date="2018-03" db="EMBL/GenBank/DDBJ databases">
        <title>Novel Streptomyces sp. from soil.</title>
        <authorList>
            <person name="Tan G.Y.A."/>
            <person name="Lee Z.Y."/>
        </authorList>
    </citation>
    <scope>NUCLEOTIDE SEQUENCE [LARGE SCALE GENOMIC DNA]</scope>
    <source>
        <strain evidence="7 8">ST5x</strain>
    </source>
</reference>
<evidence type="ECO:0000256" key="2">
    <source>
        <dbReference type="ARBA" id="ARBA00005466"/>
    </source>
</evidence>
<keyword evidence="5" id="KW-0560">Oxidoreductase</keyword>
<dbReference type="Pfam" id="PF09265">
    <property type="entry name" value="Cytokin-bind"/>
    <property type="match status" value="1"/>
</dbReference>
<dbReference type="PROSITE" id="PS51387">
    <property type="entry name" value="FAD_PCMH"/>
    <property type="match status" value="1"/>
</dbReference>
<dbReference type="SUPFAM" id="SSF55103">
    <property type="entry name" value="FAD-linked oxidases, C-terminal domain"/>
    <property type="match status" value="1"/>
</dbReference>
<gene>
    <name evidence="7" type="ORF">C6N75_09470</name>
</gene>
<accession>A0A2S9PYG1</accession>
<proteinExistence type="inferred from homology"/>
<dbReference type="Gene3D" id="3.30.465.10">
    <property type="match status" value="1"/>
</dbReference>
<dbReference type="OrthoDB" id="6278354at2"/>
<evidence type="ECO:0000256" key="5">
    <source>
        <dbReference type="ARBA" id="ARBA00023002"/>
    </source>
</evidence>
<keyword evidence="8" id="KW-1185">Reference proteome</keyword>
<evidence type="ECO:0000256" key="1">
    <source>
        <dbReference type="ARBA" id="ARBA00001974"/>
    </source>
</evidence>
<comment type="cofactor">
    <cofactor evidence="1">
        <name>FAD</name>
        <dbReference type="ChEBI" id="CHEBI:57692"/>
    </cofactor>
</comment>
<dbReference type="PANTHER" id="PTHR13878:SF53">
    <property type="entry name" value="CYTOKININ DEHYDROGENASE 6"/>
    <property type="match status" value="1"/>
</dbReference>
<dbReference type="InterPro" id="IPR016166">
    <property type="entry name" value="FAD-bd_PCMH"/>
</dbReference>
<protein>
    <submittedName>
        <fullName evidence="7">Oxygen-dependent FAD-linked oxidoreductase</fullName>
    </submittedName>
</protein>
<dbReference type="InterPro" id="IPR016170">
    <property type="entry name" value="Cytok_DH_C_sf"/>
</dbReference>
<name>A0A2S9PYG1_9ACTN</name>
<dbReference type="InterPro" id="IPR006094">
    <property type="entry name" value="Oxid_FAD_bind_N"/>
</dbReference>
<dbReference type="GO" id="GO:0009690">
    <property type="term" value="P:cytokinin metabolic process"/>
    <property type="evidence" value="ECO:0007669"/>
    <property type="project" value="InterPro"/>
</dbReference>
<evidence type="ECO:0000256" key="4">
    <source>
        <dbReference type="ARBA" id="ARBA00022827"/>
    </source>
</evidence>
<dbReference type="InterPro" id="IPR036318">
    <property type="entry name" value="FAD-bd_PCMH-like_sf"/>
</dbReference>
<dbReference type="AlphaFoldDB" id="A0A2S9PYG1"/>
<dbReference type="PROSITE" id="PS51318">
    <property type="entry name" value="TAT"/>
    <property type="match status" value="1"/>
</dbReference>
<sequence>MNNKLSRRGVLGGIAATAVIGFSPTRGWAVAGSESRPRDLSPVPVLDGRLETAPAAVGDFSEDFGKLKGGTPWAVLRPGSVDDIVKMVDYARANKLKIAMNGRAGTGADLESHSCYGQAAVPGGIAIDARGLSKIISVSKGSAVVEAGATWAELTHAAAASGQTPPALTDYLHLSVGGTLSIGGIGGTVQKYGLQTDQVISLDIVTGTGKLLTASRDKRPDLFEAALGGGGQVGIIVRAKLKLVPAPQRAVVFSLFYGDLATYLADAEKVMADGRFQVQAGELLRKPDDSGWNYKLEAAAYYSGTTAPDRAKLLAGLRDDRSRAVIEDGTYLDYMFRLDPYETYLKETGHWQTPKPWLSLFLPANKTAEFMRHVESVLTPGMLGAGFLLFYPYLTSKVTRPLTVQPSGSVGYLFDLLSFPDPGVTKAEIDAILALNRRLYDKAVALGAKRYLVGAIPGMGKAEWRRHFGRSWDAFQDAKKRYDPANILTPGQGFFS</sequence>
<dbReference type="SUPFAM" id="SSF56176">
    <property type="entry name" value="FAD-binding/transporter-associated domain-like"/>
    <property type="match status" value="1"/>
</dbReference>
<dbReference type="Pfam" id="PF01565">
    <property type="entry name" value="FAD_binding_4"/>
    <property type="match status" value="1"/>
</dbReference>
<dbReference type="InterPro" id="IPR016164">
    <property type="entry name" value="FAD-linked_Oxase-like_C"/>
</dbReference>
<dbReference type="EMBL" id="PVLV01000119">
    <property type="protein sequence ID" value="PRH79448.1"/>
    <property type="molecule type" value="Genomic_DNA"/>
</dbReference>
<evidence type="ECO:0000259" key="6">
    <source>
        <dbReference type="PROSITE" id="PS51387"/>
    </source>
</evidence>
<dbReference type="Gene3D" id="3.40.462.10">
    <property type="entry name" value="FAD-linked oxidases, C-terminal domain"/>
    <property type="match status" value="1"/>
</dbReference>
<dbReference type="RefSeq" id="WP_105868422.1">
    <property type="nucleotide sequence ID" value="NZ_PVLV01000119.1"/>
</dbReference>